<keyword evidence="1" id="KW-0812">Transmembrane</keyword>
<reference evidence="2 3" key="1">
    <citation type="submission" date="2015-01" db="EMBL/GenBank/DDBJ databases">
        <title>Jeotgalibacillus campisalis genome sequencing.</title>
        <authorList>
            <person name="Goh K.M."/>
            <person name="Chan K.-G."/>
            <person name="Yaakop A.S."/>
            <person name="Ee R."/>
            <person name="Gan H.M."/>
            <person name="Chan C.S."/>
        </authorList>
    </citation>
    <scope>NUCLEOTIDE SEQUENCE [LARGE SCALE GENOMIC DNA]</scope>
    <source>
        <strain evidence="2 3">SF-57</strain>
    </source>
</reference>
<accession>A0A0C2W838</accession>
<evidence type="ECO:0000313" key="2">
    <source>
        <dbReference type="EMBL" id="KIL52751.1"/>
    </source>
</evidence>
<dbReference type="AlphaFoldDB" id="A0A0C2W838"/>
<protein>
    <submittedName>
        <fullName evidence="2">Uncharacterized protein</fullName>
    </submittedName>
</protein>
<keyword evidence="1" id="KW-0472">Membrane</keyword>
<organism evidence="2 3">
    <name type="scientific">Jeotgalibacillus campisalis</name>
    <dbReference type="NCBI Taxonomy" id="220754"/>
    <lineage>
        <taxon>Bacteria</taxon>
        <taxon>Bacillati</taxon>
        <taxon>Bacillota</taxon>
        <taxon>Bacilli</taxon>
        <taxon>Bacillales</taxon>
        <taxon>Caryophanaceae</taxon>
        <taxon>Jeotgalibacillus</taxon>
    </lineage>
</organism>
<proteinExistence type="predicted"/>
<comment type="caution">
    <text evidence="2">The sequence shown here is derived from an EMBL/GenBank/DDBJ whole genome shotgun (WGS) entry which is preliminary data.</text>
</comment>
<keyword evidence="3" id="KW-1185">Reference proteome</keyword>
<evidence type="ECO:0000256" key="1">
    <source>
        <dbReference type="SAM" id="Phobius"/>
    </source>
</evidence>
<dbReference type="Proteomes" id="UP000031972">
    <property type="component" value="Unassembled WGS sequence"/>
</dbReference>
<sequence>MPLKKDLLDLEVPSIVSRNLLPRSSNAAQKKKALTNKNVIREGFLISLLRYVTVLFGLFTLR</sequence>
<name>A0A0C2W838_9BACL</name>
<dbReference type="EMBL" id="JXRR01000001">
    <property type="protein sequence ID" value="KIL52751.1"/>
    <property type="molecule type" value="Genomic_DNA"/>
</dbReference>
<keyword evidence="1" id="KW-1133">Transmembrane helix</keyword>
<dbReference type="PATRIC" id="fig|220754.4.peg.81"/>
<gene>
    <name evidence="2" type="ORF">KR50_00800</name>
</gene>
<evidence type="ECO:0000313" key="3">
    <source>
        <dbReference type="Proteomes" id="UP000031972"/>
    </source>
</evidence>
<feature type="transmembrane region" description="Helical" evidence="1">
    <location>
        <begin position="44"/>
        <end position="61"/>
    </location>
</feature>